<reference evidence="1 2" key="1">
    <citation type="submission" date="2021-06" db="EMBL/GenBank/DDBJ databases">
        <title>Caerostris extrusa draft genome.</title>
        <authorList>
            <person name="Kono N."/>
            <person name="Arakawa K."/>
        </authorList>
    </citation>
    <scope>NUCLEOTIDE SEQUENCE [LARGE SCALE GENOMIC DNA]</scope>
</reference>
<dbReference type="AlphaFoldDB" id="A0AAV4R4Y6"/>
<accession>A0AAV4R4Y6</accession>
<evidence type="ECO:0000313" key="2">
    <source>
        <dbReference type="Proteomes" id="UP001054945"/>
    </source>
</evidence>
<name>A0AAV4R4Y6_CAEEX</name>
<dbReference type="EMBL" id="BPLR01007265">
    <property type="protein sequence ID" value="GIY15669.1"/>
    <property type="molecule type" value="Genomic_DNA"/>
</dbReference>
<evidence type="ECO:0000313" key="1">
    <source>
        <dbReference type="EMBL" id="GIY15669.1"/>
    </source>
</evidence>
<organism evidence="1 2">
    <name type="scientific">Caerostris extrusa</name>
    <name type="common">Bark spider</name>
    <name type="synonym">Caerostris bankana</name>
    <dbReference type="NCBI Taxonomy" id="172846"/>
    <lineage>
        <taxon>Eukaryota</taxon>
        <taxon>Metazoa</taxon>
        <taxon>Ecdysozoa</taxon>
        <taxon>Arthropoda</taxon>
        <taxon>Chelicerata</taxon>
        <taxon>Arachnida</taxon>
        <taxon>Araneae</taxon>
        <taxon>Araneomorphae</taxon>
        <taxon>Entelegynae</taxon>
        <taxon>Araneoidea</taxon>
        <taxon>Araneidae</taxon>
        <taxon>Caerostris</taxon>
    </lineage>
</organism>
<comment type="caution">
    <text evidence="1">The sequence shown here is derived from an EMBL/GenBank/DDBJ whole genome shotgun (WGS) entry which is preliminary data.</text>
</comment>
<protein>
    <submittedName>
        <fullName evidence="1">Uncharacterized protein</fullName>
    </submittedName>
</protein>
<dbReference type="Proteomes" id="UP001054945">
    <property type="component" value="Unassembled WGS sequence"/>
</dbReference>
<proteinExistence type="predicted"/>
<gene>
    <name evidence="1" type="ORF">CEXT_408461</name>
</gene>
<sequence>MEEPGFMEAALRFKGLMHVLQKKEEKSPVHIAVGVDLGCFDSLLNIGKVSSESVRRENFSEFSSLQHWRSKFLSSQNLAVDAKNNRFGSFVESDTIRFEVQFHNFDVHSVQFTPTLAFKIFVESELSCRCEKLSVRFTRRVPIQFVLGFTPAIQFNVLINKQLYACVELLNSSLVQKCKRNSHSLNSFPETQIIAGHFESKQKELSSSE</sequence>
<keyword evidence="2" id="KW-1185">Reference proteome</keyword>